<dbReference type="SUPFAM" id="SSF53335">
    <property type="entry name" value="S-adenosyl-L-methionine-dependent methyltransferases"/>
    <property type="match status" value="1"/>
</dbReference>
<keyword evidence="2" id="KW-0489">Methyltransferase</keyword>
<reference evidence="2" key="3">
    <citation type="submission" date="2016-12" db="EMBL/GenBank/DDBJ databases">
        <title>Annotation of the draft genome assembly of Crocosphaera watsonii WH 8501.</title>
        <authorList>
            <consortium name="US DOE Joint Genome Institute (JGI-ORNL)"/>
            <person name="Larimer F."/>
            <person name="Land M."/>
        </authorList>
    </citation>
    <scope>NUCLEOTIDE SEQUENCE</scope>
    <source>
        <strain evidence="2">WH 8501</strain>
    </source>
</reference>
<accession>Q4C7L4</accession>
<dbReference type="InterPro" id="IPR029063">
    <property type="entry name" value="SAM-dependent_MTases_sf"/>
</dbReference>
<dbReference type="NCBIfam" id="TIGR01444">
    <property type="entry name" value="fkbM_fam"/>
    <property type="match status" value="1"/>
</dbReference>
<gene>
    <name evidence="2" type="ORF">CwatDRAFT_5692</name>
</gene>
<feature type="domain" description="Methyltransferase FkbM" evidence="1">
    <location>
        <begin position="68"/>
        <end position="235"/>
    </location>
</feature>
<dbReference type="EMBL" id="AADV02000002">
    <property type="protein sequence ID" value="EAM52607.1"/>
    <property type="molecule type" value="Genomic_DNA"/>
</dbReference>
<proteinExistence type="predicted"/>
<evidence type="ECO:0000313" key="3">
    <source>
        <dbReference type="Proteomes" id="UP000003922"/>
    </source>
</evidence>
<dbReference type="Gene3D" id="3.40.50.150">
    <property type="entry name" value="Vaccinia Virus protein VP39"/>
    <property type="match status" value="1"/>
</dbReference>
<dbReference type="OrthoDB" id="292760at2"/>
<dbReference type="GO" id="GO:0008171">
    <property type="term" value="F:O-methyltransferase activity"/>
    <property type="evidence" value="ECO:0007669"/>
    <property type="project" value="TreeGrafter"/>
</dbReference>
<keyword evidence="2" id="KW-0808">Transferase</keyword>
<dbReference type="Pfam" id="PF05050">
    <property type="entry name" value="Methyltransf_21"/>
    <property type="match status" value="1"/>
</dbReference>
<evidence type="ECO:0000259" key="1">
    <source>
        <dbReference type="Pfam" id="PF05050"/>
    </source>
</evidence>
<keyword evidence="3" id="KW-1185">Reference proteome</keyword>
<dbReference type="InterPro" id="IPR006342">
    <property type="entry name" value="FkbM_mtfrase"/>
</dbReference>
<reference evidence="2" key="1">
    <citation type="submission" date="2004-02" db="EMBL/GenBank/DDBJ databases">
        <authorList>
            <consortium name="DOE Joint Genome Institute"/>
        </authorList>
    </citation>
    <scope>NUCLEOTIDE SEQUENCE [LARGE SCALE GENOMIC DNA]</scope>
    <source>
        <strain evidence="2">WH 8501</strain>
    </source>
</reference>
<name>Q4C7L4_CROWT</name>
<organism evidence="2 3">
    <name type="scientific">Crocosphaera watsonii WH 8501</name>
    <dbReference type="NCBI Taxonomy" id="165597"/>
    <lineage>
        <taxon>Bacteria</taxon>
        <taxon>Bacillati</taxon>
        <taxon>Cyanobacteriota</taxon>
        <taxon>Cyanophyceae</taxon>
        <taxon>Oscillatoriophycideae</taxon>
        <taxon>Chroococcales</taxon>
        <taxon>Aphanothecaceae</taxon>
        <taxon>Crocosphaera</taxon>
    </lineage>
</organism>
<evidence type="ECO:0000313" key="2">
    <source>
        <dbReference type="EMBL" id="EAM52607.1"/>
    </source>
</evidence>
<dbReference type="KEGG" id="cwa:CwatDRAFT_5692"/>
<dbReference type="PANTHER" id="PTHR36973">
    <property type="entry name" value="SLL1456 PROTEIN-RELATED"/>
    <property type="match status" value="1"/>
</dbReference>
<dbReference type="Proteomes" id="UP000003922">
    <property type="component" value="Unassembled WGS sequence"/>
</dbReference>
<dbReference type="GO" id="GO:0032259">
    <property type="term" value="P:methylation"/>
    <property type="evidence" value="ECO:0007669"/>
    <property type="project" value="UniProtKB-KW"/>
</dbReference>
<protein>
    <submittedName>
        <fullName evidence="2">Methyltransferase FkbM</fullName>
    </submittedName>
</protein>
<dbReference type="InterPro" id="IPR053188">
    <property type="entry name" value="FkbM_Methyltransferase"/>
</dbReference>
<dbReference type="PANTHER" id="PTHR36973:SF4">
    <property type="entry name" value="NODULATION PROTEIN"/>
    <property type="match status" value="1"/>
</dbReference>
<reference evidence="2" key="2">
    <citation type="submission" date="2005-06" db="EMBL/GenBank/DDBJ databases">
        <title>Sequencing of the draft genome and assembly of Crocosphaera watsonii WH 8501.</title>
        <authorList>
            <consortium name="US DOE Joint Genome Institute (JGI-PGF)"/>
            <person name="Copeland A."/>
            <person name="Lucas S."/>
            <person name="Lapidus A."/>
            <person name="Barry K."/>
            <person name="Detter C."/>
            <person name="Glavina T."/>
            <person name="Hammon N."/>
            <person name="Israni S."/>
            <person name="Pitluck S."/>
            <person name="Richardson P."/>
        </authorList>
    </citation>
    <scope>NUCLEOTIDE SEQUENCE [LARGE SCALE GENOMIC DNA]</scope>
    <source>
        <strain evidence="2">WH 8501</strain>
    </source>
</reference>
<sequence>MIEKIMSRYSSENITRLLFFPILFFLTLVKIVNRVVRSLIGLPINNTLMLDLEHLCHKHSLETRGVIHIGAHEGQEIDLYQKMGFQNILFIEANPVVFERLKETIKDFSNAIAVNCAINNFNGETVLYVTSFDQSSSLLPLKKVKQIYPFIVESRQIKIQSKTLDQLLNEQNLEPSDFNMINIDIQGAELLAFQGAINTLKYIEAINTEVNYQELYEGCAIIEQIDEFLNNKGFQRVATVTPFHPSWGDAFYVKEKQENKQN</sequence>
<dbReference type="AlphaFoldDB" id="Q4C7L4"/>
<comment type="caution">
    <text evidence="2">The sequence shown here is derived from an EMBL/GenBank/DDBJ whole genome shotgun (WGS) entry which is preliminary data.</text>
</comment>